<evidence type="ECO:0000256" key="6">
    <source>
        <dbReference type="ARBA" id="ARBA00022989"/>
    </source>
</evidence>
<dbReference type="InterPro" id="IPR018108">
    <property type="entry name" value="MCP_transmembrane"/>
</dbReference>
<evidence type="ECO:0000256" key="3">
    <source>
        <dbReference type="ARBA" id="ARBA00022448"/>
    </source>
</evidence>
<organism evidence="11 12">
    <name type="scientific">Piptocephalis cylindrospora</name>
    <dbReference type="NCBI Taxonomy" id="1907219"/>
    <lineage>
        <taxon>Eukaryota</taxon>
        <taxon>Fungi</taxon>
        <taxon>Fungi incertae sedis</taxon>
        <taxon>Zoopagomycota</taxon>
        <taxon>Zoopagomycotina</taxon>
        <taxon>Zoopagomycetes</taxon>
        <taxon>Zoopagales</taxon>
        <taxon>Piptocephalidaceae</taxon>
        <taxon>Piptocephalis</taxon>
    </lineage>
</organism>
<feature type="repeat" description="Solcar" evidence="9">
    <location>
        <begin position="10"/>
        <end position="100"/>
    </location>
</feature>
<comment type="similarity">
    <text evidence="2 10">Belongs to the mitochondrial carrier (TC 2.A.29) family.</text>
</comment>
<keyword evidence="6" id="KW-1133">Transmembrane helix</keyword>
<dbReference type="Proteomes" id="UP000267251">
    <property type="component" value="Unassembled WGS sequence"/>
</dbReference>
<feature type="repeat" description="Solcar" evidence="9">
    <location>
        <begin position="213"/>
        <end position="296"/>
    </location>
</feature>
<protein>
    <submittedName>
        <fullName evidence="11">Mitochondrial carrier domain-containing protein</fullName>
    </submittedName>
</protein>
<evidence type="ECO:0000256" key="1">
    <source>
        <dbReference type="ARBA" id="ARBA00004225"/>
    </source>
</evidence>
<keyword evidence="12" id="KW-1185">Reference proteome</keyword>
<evidence type="ECO:0000256" key="10">
    <source>
        <dbReference type="RuleBase" id="RU000488"/>
    </source>
</evidence>
<dbReference type="PANTHER" id="PTHR45683">
    <property type="entry name" value="MITOCHONDRIAL NICOTINAMIDE ADENINE DINUCLEOTIDE TRANSPORTER 1-RELATED-RELATED"/>
    <property type="match status" value="1"/>
</dbReference>
<dbReference type="InterPro" id="IPR002067">
    <property type="entry name" value="MCP"/>
</dbReference>
<evidence type="ECO:0000313" key="12">
    <source>
        <dbReference type="Proteomes" id="UP000267251"/>
    </source>
</evidence>
<evidence type="ECO:0000256" key="7">
    <source>
        <dbReference type="ARBA" id="ARBA00023128"/>
    </source>
</evidence>
<evidence type="ECO:0000256" key="5">
    <source>
        <dbReference type="ARBA" id="ARBA00022737"/>
    </source>
</evidence>
<evidence type="ECO:0000313" key="11">
    <source>
        <dbReference type="EMBL" id="RKP11266.1"/>
    </source>
</evidence>
<name>A0A4P9XXY7_9FUNG</name>
<dbReference type="PRINTS" id="PR00926">
    <property type="entry name" value="MITOCARRIER"/>
</dbReference>
<comment type="subcellular location">
    <subcellularLocation>
        <location evidence="1">Mitochondrion membrane</location>
        <topology evidence="1">Multi-pass membrane protein</topology>
    </subcellularLocation>
</comment>
<dbReference type="GO" id="GO:0031966">
    <property type="term" value="C:mitochondrial membrane"/>
    <property type="evidence" value="ECO:0007669"/>
    <property type="project" value="UniProtKB-SubCell"/>
</dbReference>
<gene>
    <name evidence="11" type="ORF">BJ684DRAFT_22184</name>
</gene>
<proteinExistence type="inferred from homology"/>
<keyword evidence="3 10" id="KW-0813">Transport</keyword>
<evidence type="ECO:0000256" key="2">
    <source>
        <dbReference type="ARBA" id="ARBA00006375"/>
    </source>
</evidence>
<keyword evidence="8 9" id="KW-0472">Membrane</keyword>
<dbReference type="Gene3D" id="1.50.40.10">
    <property type="entry name" value="Mitochondrial carrier domain"/>
    <property type="match status" value="1"/>
</dbReference>
<reference evidence="12" key="1">
    <citation type="journal article" date="2018" name="Nat. Microbiol.">
        <title>Leveraging single-cell genomics to expand the fungal tree of life.</title>
        <authorList>
            <person name="Ahrendt S.R."/>
            <person name="Quandt C.A."/>
            <person name="Ciobanu D."/>
            <person name="Clum A."/>
            <person name="Salamov A."/>
            <person name="Andreopoulos B."/>
            <person name="Cheng J.F."/>
            <person name="Woyke T."/>
            <person name="Pelin A."/>
            <person name="Henrissat B."/>
            <person name="Reynolds N.K."/>
            <person name="Benny G.L."/>
            <person name="Smith M.E."/>
            <person name="James T.Y."/>
            <person name="Grigoriev I.V."/>
        </authorList>
    </citation>
    <scope>NUCLEOTIDE SEQUENCE [LARGE SCALE GENOMIC DNA]</scope>
</reference>
<evidence type="ECO:0000256" key="8">
    <source>
        <dbReference type="ARBA" id="ARBA00023136"/>
    </source>
</evidence>
<dbReference type="InterPro" id="IPR044712">
    <property type="entry name" value="SLC25A32-like"/>
</dbReference>
<dbReference type="PROSITE" id="PS50920">
    <property type="entry name" value="SOLCAR"/>
    <property type="match status" value="3"/>
</dbReference>
<keyword evidence="4 9" id="KW-0812">Transmembrane</keyword>
<accession>A0A4P9XXY7</accession>
<dbReference type="GO" id="GO:0015215">
    <property type="term" value="F:nucleotide transmembrane transporter activity"/>
    <property type="evidence" value="ECO:0007669"/>
    <property type="project" value="UniProtKB-ARBA"/>
</dbReference>
<evidence type="ECO:0000256" key="9">
    <source>
        <dbReference type="PROSITE-ProRule" id="PRU00282"/>
    </source>
</evidence>
<dbReference type="OrthoDB" id="428293at2759"/>
<feature type="repeat" description="Solcar" evidence="9">
    <location>
        <begin position="110"/>
        <end position="197"/>
    </location>
</feature>
<dbReference type="SUPFAM" id="SSF103506">
    <property type="entry name" value="Mitochondrial carrier"/>
    <property type="match status" value="1"/>
</dbReference>
<dbReference type="InterPro" id="IPR023395">
    <property type="entry name" value="MCP_dom_sf"/>
</dbReference>
<dbReference type="Pfam" id="PF00153">
    <property type="entry name" value="Mito_carr"/>
    <property type="match status" value="3"/>
</dbReference>
<evidence type="ECO:0000256" key="4">
    <source>
        <dbReference type="ARBA" id="ARBA00022692"/>
    </source>
</evidence>
<keyword evidence="7" id="KW-0496">Mitochondrion</keyword>
<dbReference type="EMBL" id="KZ989058">
    <property type="protein sequence ID" value="RKP11266.1"/>
    <property type="molecule type" value="Genomic_DNA"/>
</dbReference>
<dbReference type="AlphaFoldDB" id="A0A4P9XXY7"/>
<sequence length="302" mass="33527">MTQSASYFGAVATDQAVAGFTAGLVSTLVCHPLDVIKIRLQVDDTVNGKNRLIGRSAKVVTSLMRSDGIQGLYRGISPSVAGASVSWACYFWWYQHMKDGIRRSNGGSAPTAPQHLAASAASGAITAFFTNPLWVIKTRMCATSSSQVDAYSSMANGLSRLVREEGLRGLYRGFIPSLAGVSHGAIQWMVYEELKKWRIHENDYHVKENLSTTEYIGMSVTSKLTALILTYPYQVVRSRLQNEKDDRKYRGLTQVISKTLKSEGLIGFYKGMFPNIVRVLPGTCITFLVYEQCTRYFREHGH</sequence>
<keyword evidence="5" id="KW-0677">Repeat</keyword>